<name>A0A653K7V9_9GAMM</name>
<evidence type="ECO:0000313" key="3">
    <source>
        <dbReference type="Proteomes" id="UP000430404"/>
    </source>
</evidence>
<dbReference type="Pfam" id="PF09823">
    <property type="entry name" value="DUF2357"/>
    <property type="match status" value="1"/>
</dbReference>
<dbReference type="Proteomes" id="UP000430404">
    <property type="component" value="Unassembled WGS sequence"/>
</dbReference>
<dbReference type="InterPro" id="IPR007505">
    <property type="entry name" value="PDDEXK_7"/>
</dbReference>
<protein>
    <recommendedName>
        <fullName evidence="1">DUF2357 domain-containing protein</fullName>
    </recommendedName>
</protein>
<evidence type="ECO:0000313" key="2">
    <source>
        <dbReference type="EMBL" id="VXA56528.1"/>
    </source>
</evidence>
<sequence length="388" mass="45224">MDWPQHKNLYSDFEKILKKPHFKYENFYIDTNVTRVNRISNKTVRKLVSQQSNLTFIESTSQLSSLPISKFLSQNSQANYFPTKLYTKQNSLTIDTNENRFIKFFFEHVQNIANRLNNFPNLPSTILNEQKKVLLVCRQILSNNFFKDIGILSYIPQNSTVLSSRSGYKEIFEHYTRSRFGIRSILQEFESELLSQGLKKISDLYEYWVFFIIAEAFLGSEIIIEQQDVVLSSGKISYGICFKANDVSVYYNWTESREKKTSYSLTLRPDTTVEIRMGNKKVKFIFDAKYKVQSSSSENDISRYVKSEDIYKMHTYLDAISNVEFAMVVYPGTEFYFYEKTSISHVKRNIEDVSSFKGVGAIPLIPSDSNSELNLKAFVEKVKSFFQL</sequence>
<dbReference type="InterPro" id="IPR018633">
    <property type="entry name" value="DUF2357"/>
</dbReference>
<dbReference type="AlphaFoldDB" id="A0A653K7V9"/>
<reference evidence="2 3" key="1">
    <citation type="submission" date="2019-10" db="EMBL/GenBank/DDBJ databases">
        <authorList>
            <person name="Karimi E."/>
        </authorList>
    </citation>
    <scope>NUCLEOTIDE SEQUENCE [LARGE SCALE GENOMIC DNA]</scope>
    <source>
        <strain evidence="2">Acinetobacter sp. 8BE</strain>
    </source>
</reference>
<evidence type="ECO:0000259" key="1">
    <source>
        <dbReference type="Pfam" id="PF09823"/>
    </source>
</evidence>
<accession>A0A653K7V9</accession>
<gene>
    <name evidence="2" type="ORF">ACI8B_30001</name>
</gene>
<dbReference type="Pfam" id="PF04411">
    <property type="entry name" value="PDDEXK_7"/>
    <property type="match status" value="1"/>
</dbReference>
<dbReference type="EMBL" id="CABWKZ010000023">
    <property type="protein sequence ID" value="VXA56528.1"/>
    <property type="molecule type" value="Genomic_DNA"/>
</dbReference>
<feature type="domain" description="DUF2357" evidence="1">
    <location>
        <begin position="7"/>
        <end position="175"/>
    </location>
</feature>
<organism evidence="2 3">
    <name type="scientific">Acinetobacter proteolyticus</name>
    <dbReference type="NCBI Taxonomy" id="1776741"/>
    <lineage>
        <taxon>Bacteria</taxon>
        <taxon>Pseudomonadati</taxon>
        <taxon>Pseudomonadota</taxon>
        <taxon>Gammaproteobacteria</taxon>
        <taxon>Moraxellales</taxon>
        <taxon>Moraxellaceae</taxon>
        <taxon>Acinetobacter</taxon>
    </lineage>
</organism>
<proteinExistence type="predicted"/>